<dbReference type="GO" id="GO:0004479">
    <property type="term" value="F:methionyl-tRNA formyltransferase activity"/>
    <property type="evidence" value="ECO:0007669"/>
    <property type="project" value="UniProtKB-UniRule"/>
</dbReference>
<feature type="domain" description="Formyl transferase C-terminal" evidence="7">
    <location>
        <begin position="213"/>
        <end position="308"/>
    </location>
</feature>
<dbReference type="Gene3D" id="3.40.50.12230">
    <property type="match status" value="1"/>
</dbReference>
<dbReference type="CDD" id="cd08646">
    <property type="entry name" value="FMT_core_Met-tRNA-FMT_N"/>
    <property type="match status" value="1"/>
</dbReference>
<dbReference type="EC" id="2.1.2.9" evidence="2 5"/>
<dbReference type="InterPro" id="IPR044135">
    <property type="entry name" value="Met-tRNA-FMT_C"/>
</dbReference>
<dbReference type="Pfam" id="PF00551">
    <property type="entry name" value="Formyl_trans_N"/>
    <property type="match status" value="1"/>
</dbReference>
<dbReference type="PANTHER" id="PTHR11138">
    <property type="entry name" value="METHIONYL-TRNA FORMYLTRANSFERASE"/>
    <property type="match status" value="1"/>
</dbReference>
<evidence type="ECO:0000259" key="7">
    <source>
        <dbReference type="Pfam" id="PF02911"/>
    </source>
</evidence>
<evidence type="ECO:0000313" key="9">
    <source>
        <dbReference type="Proteomes" id="UP000070457"/>
    </source>
</evidence>
<dbReference type="GO" id="GO:0005829">
    <property type="term" value="C:cytosol"/>
    <property type="evidence" value="ECO:0007669"/>
    <property type="project" value="TreeGrafter"/>
</dbReference>
<dbReference type="NCBIfam" id="TIGR00460">
    <property type="entry name" value="fmt"/>
    <property type="match status" value="1"/>
</dbReference>
<comment type="caution">
    <text evidence="8">The sequence shown here is derived from an EMBL/GenBank/DDBJ whole genome shotgun (WGS) entry which is preliminary data.</text>
</comment>
<name>A0A136LVZ9_9BACT</name>
<dbReference type="PROSITE" id="PS00373">
    <property type="entry name" value="GART"/>
    <property type="match status" value="1"/>
</dbReference>
<dbReference type="InterPro" id="IPR036477">
    <property type="entry name" value="Formyl_transf_N_sf"/>
</dbReference>
<dbReference type="HAMAP" id="MF_00182">
    <property type="entry name" value="Formyl_trans"/>
    <property type="match status" value="1"/>
</dbReference>
<dbReference type="CDD" id="cd08704">
    <property type="entry name" value="Met_tRNA_FMT_C"/>
    <property type="match status" value="1"/>
</dbReference>
<organism evidence="8 9">
    <name type="scientific">candidate division WS6 bacterium OLB20</name>
    <dbReference type="NCBI Taxonomy" id="1617426"/>
    <lineage>
        <taxon>Bacteria</taxon>
        <taxon>Candidatus Dojkabacteria</taxon>
    </lineage>
</organism>
<sequence length="385" mass="42926">MTEPVSILFFGSGTFAVPVLRALLRSDSVTVAAVVTQPDKPAGRKKQLQPVPVKQMLLKEFPDISIVQPERFRDESDGILARFEPDLIIVADYGQILRQETLDAPRYGSLNVHASLLPRWRGAVPIQMAILHGDRISGVTIMRMTAGLDEGPIIAQREVAINDDDTAETLEARLAEQGSHLLLEVIQPWIDGALLPREQDDSNATVCSKADLAKDNAMITIDDKPDEIQRMVRAYYPWPVAWMEVIVRGQRKRLKIFSVSETANASAGDPGAFIKEGRSLLLNFTSGTLRLDDIQLEGLRRMPGSDYLFLADSPILMFLTDVRVRFFLNFWQSGAPQAGILRGTHGRRHWSSDAHSGRRSKHCTDIPKKTGMSMRPACFMKVIRS</sequence>
<proteinExistence type="inferred from homology"/>
<comment type="function">
    <text evidence="5">Attaches a formyl group to the free amino group of methionyl-tRNA(fMet). The formyl group appears to play a dual role in the initiator identity of N-formylmethionyl-tRNA by promoting its recognition by IF2 and preventing the misappropriation of this tRNA by the elongation apparatus.</text>
</comment>
<dbReference type="EMBL" id="JYNZ01000006">
    <property type="protein sequence ID" value="KXK25828.1"/>
    <property type="molecule type" value="Genomic_DNA"/>
</dbReference>
<dbReference type="STRING" id="1617426.TR69_WS6001001434"/>
<dbReference type="PATRIC" id="fig|1617426.3.peg.1413"/>
<protein>
    <recommendedName>
        <fullName evidence="2 5">Methionyl-tRNA formyltransferase</fullName>
        <ecNumber evidence="2 5">2.1.2.9</ecNumber>
    </recommendedName>
</protein>
<dbReference type="SUPFAM" id="SSF53328">
    <property type="entry name" value="Formyltransferase"/>
    <property type="match status" value="1"/>
</dbReference>
<dbReference type="InterPro" id="IPR041711">
    <property type="entry name" value="Met-tRNA-FMT_N"/>
</dbReference>
<evidence type="ECO:0000256" key="5">
    <source>
        <dbReference type="HAMAP-Rule" id="MF_00182"/>
    </source>
</evidence>
<dbReference type="PANTHER" id="PTHR11138:SF5">
    <property type="entry name" value="METHIONYL-TRNA FORMYLTRANSFERASE, MITOCHONDRIAL"/>
    <property type="match status" value="1"/>
</dbReference>
<dbReference type="InterPro" id="IPR002376">
    <property type="entry name" value="Formyl_transf_N"/>
</dbReference>
<comment type="similarity">
    <text evidence="1 5">Belongs to the Fmt family.</text>
</comment>
<comment type="catalytic activity">
    <reaction evidence="5">
        <text>L-methionyl-tRNA(fMet) + (6R)-10-formyltetrahydrofolate = N-formyl-L-methionyl-tRNA(fMet) + (6S)-5,6,7,8-tetrahydrofolate + H(+)</text>
        <dbReference type="Rhea" id="RHEA:24380"/>
        <dbReference type="Rhea" id="RHEA-COMP:9952"/>
        <dbReference type="Rhea" id="RHEA-COMP:9953"/>
        <dbReference type="ChEBI" id="CHEBI:15378"/>
        <dbReference type="ChEBI" id="CHEBI:57453"/>
        <dbReference type="ChEBI" id="CHEBI:78530"/>
        <dbReference type="ChEBI" id="CHEBI:78844"/>
        <dbReference type="ChEBI" id="CHEBI:195366"/>
        <dbReference type="EC" id="2.1.2.9"/>
    </reaction>
</comment>
<feature type="domain" description="Formyl transferase N-terminal" evidence="6">
    <location>
        <begin position="7"/>
        <end position="186"/>
    </location>
</feature>
<dbReference type="Pfam" id="PF02911">
    <property type="entry name" value="Formyl_trans_C"/>
    <property type="match status" value="1"/>
</dbReference>
<evidence type="ECO:0000313" key="8">
    <source>
        <dbReference type="EMBL" id="KXK25828.1"/>
    </source>
</evidence>
<dbReference type="Proteomes" id="UP000070457">
    <property type="component" value="Unassembled WGS sequence"/>
</dbReference>
<evidence type="ECO:0000256" key="2">
    <source>
        <dbReference type="ARBA" id="ARBA00012261"/>
    </source>
</evidence>
<gene>
    <name evidence="5 8" type="primary">fmt</name>
    <name evidence="8" type="ORF">TR69_WS6001001434</name>
</gene>
<dbReference type="InterPro" id="IPR005794">
    <property type="entry name" value="Fmt"/>
</dbReference>
<keyword evidence="4 5" id="KW-0648">Protein biosynthesis</keyword>
<dbReference type="AlphaFoldDB" id="A0A136LVZ9"/>
<feature type="binding site" evidence="5">
    <location>
        <begin position="115"/>
        <end position="118"/>
    </location>
    <ligand>
        <name>(6S)-5,6,7,8-tetrahydrofolate</name>
        <dbReference type="ChEBI" id="CHEBI:57453"/>
    </ligand>
</feature>
<evidence type="ECO:0000256" key="1">
    <source>
        <dbReference type="ARBA" id="ARBA00010699"/>
    </source>
</evidence>
<evidence type="ECO:0000256" key="4">
    <source>
        <dbReference type="ARBA" id="ARBA00022917"/>
    </source>
</evidence>
<dbReference type="InterPro" id="IPR011034">
    <property type="entry name" value="Formyl_transferase-like_C_sf"/>
</dbReference>
<dbReference type="InterPro" id="IPR005793">
    <property type="entry name" value="Formyl_trans_C"/>
</dbReference>
<evidence type="ECO:0000259" key="6">
    <source>
        <dbReference type="Pfam" id="PF00551"/>
    </source>
</evidence>
<dbReference type="InterPro" id="IPR001555">
    <property type="entry name" value="GART_AS"/>
</dbReference>
<reference evidence="8 9" key="1">
    <citation type="submission" date="2015-02" db="EMBL/GenBank/DDBJ databases">
        <title>Improved understanding of the partial-nitritation anammox process through 23 genomes representing the majority of the microbial community.</title>
        <authorList>
            <person name="Speth D.R."/>
            <person name="In T Zandt M."/>
            <person name="Guerrero Cruz S."/>
            <person name="Jetten M.S."/>
            <person name="Dutilh B.E."/>
        </authorList>
    </citation>
    <scope>NUCLEOTIDE SEQUENCE [LARGE SCALE GENOMIC DNA]</scope>
    <source>
        <strain evidence="8">OLB20</strain>
    </source>
</reference>
<evidence type="ECO:0000256" key="3">
    <source>
        <dbReference type="ARBA" id="ARBA00022679"/>
    </source>
</evidence>
<accession>A0A136LVZ9</accession>
<dbReference type="SUPFAM" id="SSF50486">
    <property type="entry name" value="FMT C-terminal domain-like"/>
    <property type="match status" value="1"/>
</dbReference>
<keyword evidence="3 5" id="KW-0808">Transferase</keyword>